<keyword evidence="2" id="KW-0238">DNA-binding</keyword>
<sequence>MALGARIKLARQARKMTQQELADAINWEQGAIGNVERRDSKTCSHTADIAAALNVDLEWLSTGKGEMHKSGNEAVIINSIDKDKYTLIPIFTDVALSAGAGTCPPDIEFASGYSYMLTDRIRSVGAQPDCIVEALITGSSMEPTIMDRSPIRIDTSKADESIREGKIYAFSVNGELKVKRLLKTATGDIIIRSDNEMYQDEVMSKKDFDRLISVIGWVFDWPPNEKW</sequence>
<evidence type="ECO:0000256" key="2">
    <source>
        <dbReference type="ARBA" id="ARBA00023125"/>
    </source>
</evidence>
<feature type="domain" description="HTH cro/C1-type" evidence="4">
    <location>
        <begin position="7"/>
        <end position="60"/>
    </location>
</feature>
<dbReference type="InterPro" id="IPR036286">
    <property type="entry name" value="LexA/Signal_pep-like_sf"/>
</dbReference>
<dbReference type="PROSITE" id="PS50943">
    <property type="entry name" value="HTH_CROC1"/>
    <property type="match status" value="1"/>
</dbReference>
<comment type="caution">
    <text evidence="5">The sequence shown here is derived from an EMBL/GenBank/DDBJ whole genome shotgun (WGS) entry which is preliminary data.</text>
</comment>
<organism evidence="5 6">
    <name type="scientific">Psychrobacter faecalis</name>
    <dbReference type="NCBI Taxonomy" id="180588"/>
    <lineage>
        <taxon>Bacteria</taxon>
        <taxon>Pseudomonadati</taxon>
        <taxon>Pseudomonadota</taxon>
        <taxon>Gammaproteobacteria</taxon>
        <taxon>Moraxellales</taxon>
        <taxon>Moraxellaceae</taxon>
        <taxon>Psychrobacter</taxon>
    </lineage>
</organism>
<dbReference type="CDD" id="cd00093">
    <property type="entry name" value="HTH_XRE"/>
    <property type="match status" value="1"/>
</dbReference>
<reference evidence="5 6" key="1">
    <citation type="submission" date="2023-08" db="EMBL/GenBank/DDBJ databases">
        <authorList>
            <person name="Kumar R."/>
        </authorList>
    </citation>
    <scope>NUCLEOTIDE SEQUENCE [LARGE SCALE GENOMIC DNA]</scope>
    <source>
        <strain evidence="5 6">LUR13</strain>
    </source>
</reference>
<dbReference type="EMBL" id="JAVAJI010000028">
    <property type="protein sequence ID" value="MDP4545921.1"/>
    <property type="molecule type" value="Genomic_DNA"/>
</dbReference>
<evidence type="ECO:0000313" key="5">
    <source>
        <dbReference type="EMBL" id="MDP4545921.1"/>
    </source>
</evidence>
<dbReference type="InterPro" id="IPR039418">
    <property type="entry name" value="LexA-like"/>
</dbReference>
<dbReference type="Pfam" id="PF00717">
    <property type="entry name" value="Peptidase_S24"/>
    <property type="match status" value="1"/>
</dbReference>
<dbReference type="Proteomes" id="UP001228171">
    <property type="component" value="Unassembled WGS sequence"/>
</dbReference>
<gene>
    <name evidence="5" type="ORF">Q8P09_12625</name>
</gene>
<dbReference type="SUPFAM" id="SSF51306">
    <property type="entry name" value="LexA/Signal peptidase"/>
    <property type="match status" value="1"/>
</dbReference>
<name>A0ABT9HJF9_9GAMM</name>
<accession>A0ABT9HJF9</accession>
<keyword evidence="1" id="KW-0805">Transcription regulation</keyword>
<dbReference type="Gene3D" id="1.10.260.40">
    <property type="entry name" value="lambda repressor-like DNA-binding domains"/>
    <property type="match status" value="1"/>
</dbReference>
<keyword evidence="3" id="KW-0804">Transcription</keyword>
<dbReference type="CDD" id="cd06529">
    <property type="entry name" value="S24_LexA-like"/>
    <property type="match status" value="1"/>
</dbReference>
<dbReference type="InterPro" id="IPR010982">
    <property type="entry name" value="Lambda_DNA-bd_dom_sf"/>
</dbReference>
<dbReference type="Pfam" id="PF01381">
    <property type="entry name" value="HTH_3"/>
    <property type="match status" value="1"/>
</dbReference>
<evidence type="ECO:0000256" key="3">
    <source>
        <dbReference type="ARBA" id="ARBA00023163"/>
    </source>
</evidence>
<evidence type="ECO:0000313" key="6">
    <source>
        <dbReference type="Proteomes" id="UP001228171"/>
    </source>
</evidence>
<dbReference type="SUPFAM" id="SSF47413">
    <property type="entry name" value="lambda repressor-like DNA-binding domains"/>
    <property type="match status" value="1"/>
</dbReference>
<evidence type="ECO:0000259" key="4">
    <source>
        <dbReference type="PROSITE" id="PS50943"/>
    </source>
</evidence>
<dbReference type="SMART" id="SM00530">
    <property type="entry name" value="HTH_XRE"/>
    <property type="match status" value="1"/>
</dbReference>
<dbReference type="InterPro" id="IPR015927">
    <property type="entry name" value="Peptidase_S24_S26A/B/C"/>
</dbReference>
<dbReference type="RefSeq" id="WP_305936114.1">
    <property type="nucleotide sequence ID" value="NZ_JAVAJI010000028.1"/>
</dbReference>
<evidence type="ECO:0000256" key="1">
    <source>
        <dbReference type="ARBA" id="ARBA00023015"/>
    </source>
</evidence>
<dbReference type="PANTHER" id="PTHR40661">
    <property type="match status" value="1"/>
</dbReference>
<dbReference type="PANTHER" id="PTHR40661:SF2">
    <property type="entry name" value="HTH-TYPE TRANSCRIPTIONAL REGULATOR PRTR"/>
    <property type="match status" value="1"/>
</dbReference>
<dbReference type="InterPro" id="IPR001387">
    <property type="entry name" value="Cro/C1-type_HTH"/>
</dbReference>
<dbReference type="Gene3D" id="2.10.109.10">
    <property type="entry name" value="Umud Fragment, subunit A"/>
    <property type="match status" value="1"/>
</dbReference>
<keyword evidence="6" id="KW-1185">Reference proteome</keyword>
<proteinExistence type="predicted"/>
<protein>
    <submittedName>
        <fullName evidence="5">S24 family peptidase</fullName>
    </submittedName>
</protein>